<dbReference type="AlphaFoldDB" id="A0A853ACV9"/>
<sequence length="605" mass="63554">MSLLTTLARAQAVREDRAQPLATVRHRHLAAEPLVLVPLSLAGEASTPLAVAVGTDPAVPRVLVVADPLDREHRDAFFAELAEVVLPHLERFEDATETEEARAGQEEPAEVCVDAPQILVPNAAGLAELRLFGRALRFRRTVPEDSEAPTAGGMVPHPSGGGGATPEDGMPRVALLGRWLTHYGERSMVPGSSLLLAMTDVLARHWATGQSATEDQHLGALLAWIEAAARGTGGAAAAARRAEVGRDEEGLLVSPPAGPATDPVFDTRVLAPLLERYRRLRAEAEDPAARGGRGANRAAARRVAGEIRRAVERQLLPTWHDVWRGVELLRTLPEAARVPQRWRGDRWSFTLHRDAVRAGEPPQPRQDDPVRATRRLRQWERALTALAAQEAADDPLVLAERRLAGEALVGEVVGVEMVWTEGKRPRPRPLLTVRTEDGAEAMEEGESAHRWGGPVRQKAEVAEGRRADGTVVLRLVGGMGTGREPAEGSVPAVGEQVVFALADPDGGGGRSSELPAPEEIPWTHGGPRSATGAEALDGARGGRSGVGADAAGPGPAGVTGTTAPVNPVDPVDPVAPASVTGAPGDANDASGPSDVGGGARTEAGA</sequence>
<name>A0A853ACV9_9ACTN</name>
<feature type="region of interest" description="Disordered" evidence="1">
    <location>
        <begin position="143"/>
        <end position="167"/>
    </location>
</feature>
<evidence type="ECO:0000256" key="1">
    <source>
        <dbReference type="SAM" id="MobiDB-lite"/>
    </source>
</evidence>
<evidence type="ECO:0000313" key="3">
    <source>
        <dbReference type="Proteomes" id="UP000567795"/>
    </source>
</evidence>
<gene>
    <name evidence="2" type="ORF">FHU37_005307</name>
</gene>
<accession>A0A853ACV9</accession>
<feature type="region of interest" description="Disordered" evidence="1">
    <location>
        <begin position="501"/>
        <end position="605"/>
    </location>
</feature>
<keyword evidence="3" id="KW-1185">Reference proteome</keyword>
<dbReference type="Proteomes" id="UP000567795">
    <property type="component" value="Unassembled WGS sequence"/>
</dbReference>
<organism evidence="2 3">
    <name type="scientific">Allostreptomyces psammosilenae</name>
    <dbReference type="NCBI Taxonomy" id="1892865"/>
    <lineage>
        <taxon>Bacteria</taxon>
        <taxon>Bacillati</taxon>
        <taxon>Actinomycetota</taxon>
        <taxon>Actinomycetes</taxon>
        <taxon>Kitasatosporales</taxon>
        <taxon>Streptomycetaceae</taxon>
        <taxon>Allostreptomyces</taxon>
    </lineage>
</organism>
<comment type="caution">
    <text evidence="2">The sequence shown here is derived from an EMBL/GenBank/DDBJ whole genome shotgun (WGS) entry which is preliminary data.</text>
</comment>
<reference evidence="2 3" key="1">
    <citation type="submission" date="2020-07" db="EMBL/GenBank/DDBJ databases">
        <title>Sequencing the genomes of 1000 actinobacteria strains.</title>
        <authorList>
            <person name="Klenk H.-P."/>
        </authorList>
    </citation>
    <scope>NUCLEOTIDE SEQUENCE [LARGE SCALE GENOMIC DNA]</scope>
    <source>
        <strain evidence="2 3">DSM 42178</strain>
    </source>
</reference>
<protein>
    <submittedName>
        <fullName evidence="2">Uncharacterized protein</fullName>
    </submittedName>
</protein>
<dbReference type="EMBL" id="JACBZD010000002">
    <property type="protein sequence ID" value="NYI08278.1"/>
    <property type="molecule type" value="Genomic_DNA"/>
</dbReference>
<evidence type="ECO:0000313" key="2">
    <source>
        <dbReference type="EMBL" id="NYI08278.1"/>
    </source>
</evidence>
<dbReference type="RefSeq" id="WP_246451304.1">
    <property type="nucleotide sequence ID" value="NZ_JACBZD010000002.1"/>
</dbReference>
<feature type="compositionally biased region" description="Low complexity" evidence="1">
    <location>
        <begin position="546"/>
        <end position="580"/>
    </location>
</feature>
<proteinExistence type="predicted"/>